<dbReference type="OrthoDB" id="6313827at2"/>
<keyword evidence="1" id="KW-0862">Zinc</keyword>
<keyword evidence="3" id="KW-1185">Reference proteome</keyword>
<evidence type="ECO:0000256" key="1">
    <source>
        <dbReference type="PIRSR" id="PIRSR607822-1"/>
    </source>
</evidence>
<feature type="binding site" evidence="1">
    <location>
        <position position="318"/>
    </location>
    <ligand>
        <name>Zn(2+)</name>
        <dbReference type="ChEBI" id="CHEBI:29105"/>
    </ligand>
</feature>
<feature type="binding site" evidence="1">
    <location>
        <position position="267"/>
    </location>
    <ligand>
        <name>Zn(2+)</name>
        <dbReference type="ChEBI" id="CHEBI:29105"/>
    </ligand>
</feature>
<dbReference type="SUPFAM" id="SSF158745">
    <property type="entry name" value="LanC-like"/>
    <property type="match status" value="1"/>
</dbReference>
<reference evidence="2 3" key="1">
    <citation type="submission" date="2019-12" db="EMBL/GenBank/DDBJ databases">
        <title>The draft genomic sequence of strain Chitinophaga oryziterrae JCM 16595.</title>
        <authorList>
            <person name="Zhang X."/>
        </authorList>
    </citation>
    <scope>NUCLEOTIDE SEQUENCE [LARGE SCALE GENOMIC DNA]</scope>
    <source>
        <strain evidence="2 3">JCM 16595</strain>
    </source>
</reference>
<dbReference type="PRINTS" id="PR01950">
    <property type="entry name" value="LANCSUPER"/>
</dbReference>
<accession>A0A6N8J798</accession>
<comment type="caution">
    <text evidence="2">The sequence shown here is derived from an EMBL/GenBank/DDBJ whole genome shotgun (WGS) entry which is preliminary data.</text>
</comment>
<feature type="binding site" evidence="1">
    <location>
        <position position="317"/>
    </location>
    <ligand>
        <name>Zn(2+)</name>
        <dbReference type="ChEBI" id="CHEBI:29105"/>
    </ligand>
</feature>
<dbReference type="AlphaFoldDB" id="A0A6N8J798"/>
<gene>
    <name evidence="2" type="ORF">GO495_07630</name>
</gene>
<evidence type="ECO:0000313" key="3">
    <source>
        <dbReference type="Proteomes" id="UP000468388"/>
    </source>
</evidence>
<dbReference type="CDD" id="cd04793">
    <property type="entry name" value="LanC"/>
    <property type="match status" value="1"/>
</dbReference>
<proteinExistence type="predicted"/>
<organism evidence="2 3">
    <name type="scientific">Chitinophaga oryziterrae</name>
    <dbReference type="NCBI Taxonomy" id="1031224"/>
    <lineage>
        <taxon>Bacteria</taxon>
        <taxon>Pseudomonadati</taxon>
        <taxon>Bacteroidota</taxon>
        <taxon>Chitinophagia</taxon>
        <taxon>Chitinophagales</taxon>
        <taxon>Chitinophagaceae</taxon>
        <taxon>Chitinophaga</taxon>
    </lineage>
</organism>
<sequence length="407" mass="45736">MVELNKAPPLLFTDMDYKKVLQEISVALDYYTEQENPPGLLGGYAGCALFYAYYYNLTGKKKHLKKVHTLLLKSIQALSEEELVPSHCNGISGIVWCIQHLINAEFASADGMEDVFGEVDTLLGQVMEQEIKENRYDFLHEGLGIALYFLEKEQPSPYLNTLVKQLEAVAYRDERGVRWRDFVFGTRLGDPEEPAFNLGLAHGTPSIISVLGILHQKGIKSPLMKESIDWLLSTRNEPEEGITSLYPVLVNEKNEAMTGKQSRLGWCYGDLSIAMTLLNTGNWLENDQYKEEAHKIFTYTLQHRNNNNGSVSDACLCHGSAGIAHIYRRAYLTLKDPRLLLGAEHWLQQTLQMKTWKDGLAGFKFYADGKYENSYGILEGISGIGLSLIAALDPATTPAWDRCLLLS</sequence>
<dbReference type="Proteomes" id="UP000468388">
    <property type="component" value="Unassembled WGS sequence"/>
</dbReference>
<evidence type="ECO:0000313" key="2">
    <source>
        <dbReference type="EMBL" id="MVT40448.1"/>
    </source>
</evidence>
<dbReference type="EMBL" id="WRXO01000002">
    <property type="protein sequence ID" value="MVT40448.1"/>
    <property type="molecule type" value="Genomic_DNA"/>
</dbReference>
<dbReference type="Pfam" id="PF05147">
    <property type="entry name" value="LANC_like"/>
    <property type="match status" value="1"/>
</dbReference>
<dbReference type="InterPro" id="IPR007822">
    <property type="entry name" value="LANC-like"/>
</dbReference>
<dbReference type="Gene3D" id="1.50.10.20">
    <property type="match status" value="1"/>
</dbReference>
<evidence type="ECO:0008006" key="4">
    <source>
        <dbReference type="Google" id="ProtNLM"/>
    </source>
</evidence>
<dbReference type="GO" id="GO:0046872">
    <property type="term" value="F:metal ion binding"/>
    <property type="evidence" value="ECO:0007669"/>
    <property type="project" value="UniProtKB-KW"/>
</dbReference>
<keyword evidence="1" id="KW-0479">Metal-binding</keyword>
<protein>
    <recommendedName>
        <fullName evidence="4">Lanthionine synthetase</fullName>
    </recommendedName>
</protein>
<dbReference type="GO" id="GO:0031179">
    <property type="term" value="P:peptide modification"/>
    <property type="evidence" value="ECO:0007669"/>
    <property type="project" value="InterPro"/>
</dbReference>
<dbReference type="PRINTS" id="PR01955">
    <property type="entry name" value="LANCFRANKIA"/>
</dbReference>
<name>A0A6N8J798_9BACT</name>
<dbReference type="SMART" id="SM01260">
    <property type="entry name" value="LANC_like"/>
    <property type="match status" value="1"/>
</dbReference>
<dbReference type="InterPro" id="IPR033889">
    <property type="entry name" value="LanC"/>
</dbReference>
<dbReference type="RefSeq" id="WP_157299131.1">
    <property type="nucleotide sequence ID" value="NZ_BAAAZB010000010.1"/>
</dbReference>